<dbReference type="GO" id="GO:0016810">
    <property type="term" value="F:hydrolase activity, acting on carbon-nitrogen (but not peptide) bonds"/>
    <property type="evidence" value="ECO:0007669"/>
    <property type="project" value="InterPro"/>
</dbReference>
<proteinExistence type="predicted"/>
<dbReference type="Pfam" id="PF07969">
    <property type="entry name" value="Amidohydro_3"/>
    <property type="match status" value="1"/>
</dbReference>
<reference evidence="2 3" key="1">
    <citation type="submission" date="2016-10" db="EMBL/GenBank/DDBJ databases">
        <authorList>
            <person name="Varghese N."/>
            <person name="Submissions S."/>
        </authorList>
    </citation>
    <scope>NUCLEOTIDE SEQUENCE [LARGE SCALE GENOMIC DNA]</scope>
    <source>
        <strain evidence="2 3">IBRC-M10081</strain>
    </source>
</reference>
<dbReference type="Gene3D" id="2.30.40.10">
    <property type="entry name" value="Urease, subunit C, domain 1"/>
    <property type="match status" value="1"/>
</dbReference>
<dbReference type="SUPFAM" id="SSF51338">
    <property type="entry name" value="Composite domain of metallo-dependent hydrolases"/>
    <property type="match status" value="1"/>
</dbReference>
<evidence type="ECO:0000313" key="3">
    <source>
        <dbReference type="Proteomes" id="UP000243605"/>
    </source>
</evidence>
<evidence type="ECO:0000259" key="1">
    <source>
        <dbReference type="Pfam" id="PF07969"/>
    </source>
</evidence>
<evidence type="ECO:0000313" key="2">
    <source>
        <dbReference type="EMBL" id="SEW16063.1"/>
    </source>
</evidence>
<gene>
    <name evidence="2" type="ORF">SAMN05192557_1904</name>
</gene>
<name>A0A662Z530_9STAP</name>
<dbReference type="InterPro" id="IPR032466">
    <property type="entry name" value="Metal_Hydrolase"/>
</dbReference>
<dbReference type="InterPro" id="IPR033932">
    <property type="entry name" value="YtcJ-like"/>
</dbReference>
<dbReference type="EMBL" id="FOIT01000006">
    <property type="protein sequence ID" value="SEW16063.1"/>
    <property type="molecule type" value="Genomic_DNA"/>
</dbReference>
<protein>
    <recommendedName>
        <fullName evidence="1">Amidohydrolase 3 domain-containing protein</fullName>
    </recommendedName>
</protein>
<dbReference type="Proteomes" id="UP000243605">
    <property type="component" value="Unassembled WGS sequence"/>
</dbReference>
<dbReference type="Gene3D" id="3.20.20.140">
    <property type="entry name" value="Metal-dependent hydrolases"/>
    <property type="match status" value="1"/>
</dbReference>
<dbReference type="OrthoDB" id="9767366at2"/>
<accession>A0A662Z530</accession>
<dbReference type="PANTHER" id="PTHR22642">
    <property type="entry name" value="IMIDAZOLONEPROPIONASE"/>
    <property type="match status" value="1"/>
</dbReference>
<feature type="domain" description="Amidohydrolase 3" evidence="1">
    <location>
        <begin position="45"/>
        <end position="513"/>
    </location>
</feature>
<dbReference type="InterPro" id="IPR011059">
    <property type="entry name" value="Metal-dep_hydrolase_composite"/>
</dbReference>
<dbReference type="SUPFAM" id="SSF51556">
    <property type="entry name" value="Metallo-dependent hydrolases"/>
    <property type="match status" value="1"/>
</dbReference>
<sequence>MRTLYYNGNIYTMKEQNEKVEAVLVEDGYIKSVGTYETLKDEAEQTVDLNGRTMLPAFTDVHMHMVMLGKMLDTLSLEGMTDVDEVKSAIKNNTGMLAWDFIHGYNEKHLPNEYKISIHELDEITDKPTVVARIDYHAGVVNSKALEAAGIDKNTPDPEGGYYERDEKGELTGWVYDSAFSYLRAKSVTDTTDSIKVNLERVIDHLTSHGFASVHTEDMAYYNDYKTVLDAFYQTIPENKKFRVNLLRHEEVYEEMKQANLEEKDEWIHFGAMKIFQDGTFGSETALMNEPYVGTDNTGLQIHTQENLEKLVQRARKYDDEIAVHFIGDKAAEMVLTAIEKYPVAAGKHDRMIHCSVLSEDILDRMAKLPVICDIQPPFLTSDLPWAAEILGKERAKYLYIFKTMIDRGLHLGASSDAPIESVDPLKGLHILTTRSDGGVVYNPEERLTRFNAVELYTKNAAKIVHKEHIQGIIEAGYYADFTIFDKDIMTIEDDALLETSCVETIIDGTTVFKK</sequence>
<dbReference type="AlphaFoldDB" id="A0A662Z530"/>
<dbReference type="PANTHER" id="PTHR22642:SF2">
    <property type="entry name" value="PROTEIN LONG AFTER FAR-RED 3"/>
    <property type="match status" value="1"/>
</dbReference>
<organism evidence="2 3">
    <name type="scientific">Aliicoccus persicus</name>
    <dbReference type="NCBI Taxonomy" id="930138"/>
    <lineage>
        <taxon>Bacteria</taxon>
        <taxon>Bacillati</taxon>
        <taxon>Bacillota</taxon>
        <taxon>Bacilli</taxon>
        <taxon>Bacillales</taxon>
        <taxon>Staphylococcaceae</taxon>
        <taxon>Aliicoccus</taxon>
    </lineage>
</organism>
<dbReference type="Gene3D" id="3.10.310.70">
    <property type="match status" value="1"/>
</dbReference>
<dbReference type="InterPro" id="IPR013108">
    <property type="entry name" value="Amidohydro_3"/>
</dbReference>
<dbReference type="CDD" id="cd01300">
    <property type="entry name" value="YtcJ_like"/>
    <property type="match status" value="1"/>
</dbReference>
<keyword evidence="3" id="KW-1185">Reference proteome</keyword>
<dbReference type="RefSeq" id="WP_091476336.1">
    <property type="nucleotide sequence ID" value="NZ_FOIT01000006.1"/>
</dbReference>